<gene>
    <name evidence="1" type="ORF">CC86DRAFT_409925</name>
</gene>
<dbReference type="Proteomes" id="UP000799424">
    <property type="component" value="Unassembled WGS sequence"/>
</dbReference>
<evidence type="ECO:0000313" key="1">
    <source>
        <dbReference type="EMBL" id="KAF2823169.1"/>
    </source>
</evidence>
<reference evidence="1" key="1">
    <citation type="journal article" date="2020" name="Stud. Mycol.">
        <title>101 Dothideomycetes genomes: a test case for predicting lifestyles and emergence of pathogens.</title>
        <authorList>
            <person name="Haridas S."/>
            <person name="Albert R."/>
            <person name="Binder M."/>
            <person name="Bloem J."/>
            <person name="Labutti K."/>
            <person name="Salamov A."/>
            <person name="Andreopoulos B."/>
            <person name="Baker S."/>
            <person name="Barry K."/>
            <person name="Bills G."/>
            <person name="Bluhm B."/>
            <person name="Cannon C."/>
            <person name="Castanera R."/>
            <person name="Culley D."/>
            <person name="Daum C."/>
            <person name="Ezra D."/>
            <person name="Gonzalez J."/>
            <person name="Henrissat B."/>
            <person name="Kuo A."/>
            <person name="Liang C."/>
            <person name="Lipzen A."/>
            <person name="Lutzoni F."/>
            <person name="Magnuson J."/>
            <person name="Mondo S."/>
            <person name="Nolan M."/>
            <person name="Ohm R."/>
            <person name="Pangilinan J."/>
            <person name="Park H.-J."/>
            <person name="Ramirez L."/>
            <person name="Alfaro M."/>
            <person name="Sun H."/>
            <person name="Tritt A."/>
            <person name="Yoshinaga Y."/>
            <person name="Zwiers L.-H."/>
            <person name="Turgeon B."/>
            <person name="Goodwin S."/>
            <person name="Spatafora J."/>
            <person name="Crous P."/>
            <person name="Grigoriev I."/>
        </authorList>
    </citation>
    <scope>NUCLEOTIDE SEQUENCE</scope>
    <source>
        <strain evidence="1">CBS 113818</strain>
    </source>
</reference>
<proteinExistence type="predicted"/>
<accession>A0A6A6ZRC9</accession>
<dbReference type="EMBL" id="MU006233">
    <property type="protein sequence ID" value="KAF2823169.1"/>
    <property type="molecule type" value="Genomic_DNA"/>
</dbReference>
<evidence type="ECO:0000313" key="2">
    <source>
        <dbReference type="Proteomes" id="UP000799424"/>
    </source>
</evidence>
<dbReference type="OrthoDB" id="3763763at2759"/>
<protein>
    <submittedName>
        <fullName evidence="1">Uncharacterized protein</fullName>
    </submittedName>
</protein>
<keyword evidence="2" id="KW-1185">Reference proteome</keyword>
<dbReference type="AlphaFoldDB" id="A0A6A6ZRC9"/>
<sequence length="149" mass="16982">MPDLPTLAMFCKQNPKIKMRYHFENFGFYRTDQNPTLNFLSSSMALTTALHGNEAGLVAMRTLLGPQVWTRVLYREAKHWGEIWNIKFVLKGVNNFSIWPTTQLVVDGEPSNPQLLINDAEALGASQECSDDWLHCIHMWITNGISSLE</sequence>
<organism evidence="1 2">
    <name type="scientific">Ophiobolus disseminans</name>
    <dbReference type="NCBI Taxonomy" id="1469910"/>
    <lineage>
        <taxon>Eukaryota</taxon>
        <taxon>Fungi</taxon>
        <taxon>Dikarya</taxon>
        <taxon>Ascomycota</taxon>
        <taxon>Pezizomycotina</taxon>
        <taxon>Dothideomycetes</taxon>
        <taxon>Pleosporomycetidae</taxon>
        <taxon>Pleosporales</taxon>
        <taxon>Pleosporineae</taxon>
        <taxon>Phaeosphaeriaceae</taxon>
        <taxon>Ophiobolus</taxon>
    </lineage>
</organism>
<name>A0A6A6ZRC9_9PLEO</name>